<organism evidence="2 3">
    <name type="scientific">Racocetra fulgida</name>
    <dbReference type="NCBI Taxonomy" id="60492"/>
    <lineage>
        <taxon>Eukaryota</taxon>
        <taxon>Fungi</taxon>
        <taxon>Fungi incertae sedis</taxon>
        <taxon>Mucoromycota</taxon>
        <taxon>Glomeromycotina</taxon>
        <taxon>Glomeromycetes</taxon>
        <taxon>Diversisporales</taxon>
        <taxon>Gigasporaceae</taxon>
        <taxon>Racocetra</taxon>
    </lineage>
</organism>
<evidence type="ECO:0000313" key="2">
    <source>
        <dbReference type="EMBL" id="CAG8482415.1"/>
    </source>
</evidence>
<keyword evidence="3" id="KW-1185">Reference proteome</keyword>
<accession>A0A9N8W9X2</accession>
<keyword evidence="1" id="KW-0812">Transmembrane</keyword>
<sequence>MSRKETVTPSVPLSPTPQIIPINEINEVTSSASIHAHAVNIPHTLDDDTIHSSLEFLKTSGIQRHIETNIRKLDKSTPKQRELEEKRITIRIQRIDILIVCLTFYTALMMQWLTLLGLSTSFSDFLFQLFIKSFDVTQWNFKEIQTIGKISGVATSLQLIFSIISNFIMILYKIFYHAKNIPLIFSGPIYFGGLFRFFNIFRPKILDHQLSVKNIDAKFHQYLGILSNGLIIITAIIIACNKLTMIDNITGDDVNTLLSGLIDQSKILSRDVDVNQTIIQSQNATQVALSIKHAAIFTKTTLVVSILAIIMTSLLNIINWIREIWQANHDNVIIYEMFKWITRLMVCSPCGNKSDGRDMSDEEFNMVNAKLDDKIAKYNRTNIRNNRGFH</sequence>
<gene>
    <name evidence="2" type="ORF">RFULGI_LOCUS1596</name>
</gene>
<feature type="transmembrane region" description="Helical" evidence="1">
    <location>
        <begin position="222"/>
        <end position="239"/>
    </location>
</feature>
<dbReference type="Proteomes" id="UP000789396">
    <property type="component" value="Unassembled WGS sequence"/>
</dbReference>
<name>A0A9N8W9X2_9GLOM</name>
<feature type="transmembrane region" description="Helical" evidence="1">
    <location>
        <begin position="95"/>
        <end position="113"/>
    </location>
</feature>
<dbReference type="EMBL" id="CAJVPZ010001026">
    <property type="protein sequence ID" value="CAG8482415.1"/>
    <property type="molecule type" value="Genomic_DNA"/>
</dbReference>
<proteinExistence type="predicted"/>
<keyword evidence="1" id="KW-1133">Transmembrane helix</keyword>
<comment type="caution">
    <text evidence="2">The sequence shown here is derived from an EMBL/GenBank/DDBJ whole genome shotgun (WGS) entry which is preliminary data.</text>
</comment>
<reference evidence="2" key="1">
    <citation type="submission" date="2021-06" db="EMBL/GenBank/DDBJ databases">
        <authorList>
            <person name="Kallberg Y."/>
            <person name="Tangrot J."/>
            <person name="Rosling A."/>
        </authorList>
    </citation>
    <scope>NUCLEOTIDE SEQUENCE</scope>
    <source>
        <strain evidence="2">IN212</strain>
    </source>
</reference>
<feature type="transmembrane region" description="Helical" evidence="1">
    <location>
        <begin position="302"/>
        <end position="321"/>
    </location>
</feature>
<dbReference type="OrthoDB" id="2408120at2759"/>
<feature type="transmembrane region" description="Helical" evidence="1">
    <location>
        <begin position="181"/>
        <end position="201"/>
    </location>
</feature>
<dbReference type="AlphaFoldDB" id="A0A9N8W9X2"/>
<keyword evidence="1" id="KW-0472">Membrane</keyword>
<evidence type="ECO:0000313" key="3">
    <source>
        <dbReference type="Proteomes" id="UP000789396"/>
    </source>
</evidence>
<feature type="transmembrane region" description="Helical" evidence="1">
    <location>
        <begin position="153"/>
        <end position="175"/>
    </location>
</feature>
<evidence type="ECO:0000256" key="1">
    <source>
        <dbReference type="SAM" id="Phobius"/>
    </source>
</evidence>
<protein>
    <submittedName>
        <fullName evidence="2">18782_t:CDS:1</fullName>
    </submittedName>
</protein>